<organism evidence="4 5">
    <name type="scientific">Steinernema carpocapsae</name>
    <name type="common">Entomopathogenic nematode</name>
    <dbReference type="NCBI Taxonomy" id="34508"/>
    <lineage>
        <taxon>Eukaryota</taxon>
        <taxon>Metazoa</taxon>
        <taxon>Ecdysozoa</taxon>
        <taxon>Nematoda</taxon>
        <taxon>Chromadorea</taxon>
        <taxon>Rhabditida</taxon>
        <taxon>Tylenchina</taxon>
        <taxon>Panagrolaimomorpha</taxon>
        <taxon>Strongyloidoidea</taxon>
        <taxon>Steinernematidae</taxon>
        <taxon>Steinernema</taxon>
    </lineage>
</organism>
<accession>A0A4U5P070</accession>
<reference evidence="4 5" key="1">
    <citation type="journal article" date="2015" name="Genome Biol.">
        <title>Comparative genomics of Steinernema reveals deeply conserved gene regulatory networks.</title>
        <authorList>
            <person name="Dillman A.R."/>
            <person name="Macchietto M."/>
            <person name="Porter C.F."/>
            <person name="Rogers A."/>
            <person name="Williams B."/>
            <person name="Antoshechkin I."/>
            <person name="Lee M.M."/>
            <person name="Goodwin Z."/>
            <person name="Lu X."/>
            <person name="Lewis E.E."/>
            <person name="Goodrich-Blair H."/>
            <person name="Stock S.P."/>
            <person name="Adams B.J."/>
            <person name="Sternberg P.W."/>
            <person name="Mortazavi A."/>
        </authorList>
    </citation>
    <scope>NUCLEOTIDE SEQUENCE [LARGE SCALE GENOMIC DNA]</scope>
    <source>
        <strain evidence="4 5">ALL</strain>
    </source>
</reference>
<evidence type="ECO:0000256" key="3">
    <source>
        <dbReference type="SAM" id="SignalP"/>
    </source>
</evidence>
<feature type="transmembrane region" description="Helical" evidence="2">
    <location>
        <begin position="155"/>
        <end position="181"/>
    </location>
</feature>
<comment type="caution">
    <text evidence="4">The sequence shown here is derived from an EMBL/GenBank/DDBJ whole genome shotgun (WGS) entry which is preliminary data.</text>
</comment>
<evidence type="ECO:0000313" key="4">
    <source>
        <dbReference type="EMBL" id="TKR89081.1"/>
    </source>
</evidence>
<gene>
    <name evidence="4" type="ORF">L596_013237</name>
</gene>
<proteinExistence type="predicted"/>
<dbReference type="EMBL" id="AZBU02000003">
    <property type="protein sequence ID" value="TKR89081.1"/>
    <property type="molecule type" value="Genomic_DNA"/>
</dbReference>
<dbReference type="Proteomes" id="UP000298663">
    <property type="component" value="Unassembled WGS sequence"/>
</dbReference>
<keyword evidence="5" id="KW-1185">Reference proteome</keyword>
<sequence>MAFHVFVQAFIALGLIATASATTAPESYIIKWSQDGKDVVVKGNFHQFDYVISAKEQLQAKNEDWCPMAYEILLNMDHSWHASWHQMDQDTFDYWVRKDECVAREKRYVYRNIVESMPDPTSKMPVEDPVDDYVLLSDDDSAVKDDEDKERAGRLLFWTIFAACFLGLLAVAVLIGIFVVFTIPVQNDEDENDKEVEEEDEEPKKEEP</sequence>
<feature type="chain" id="PRO_5020455239" evidence="3">
    <location>
        <begin position="22"/>
        <end position="208"/>
    </location>
</feature>
<keyword evidence="2" id="KW-0472">Membrane</keyword>
<keyword evidence="2" id="KW-1133">Transmembrane helix</keyword>
<feature type="compositionally biased region" description="Acidic residues" evidence="1">
    <location>
        <begin position="189"/>
        <end position="201"/>
    </location>
</feature>
<evidence type="ECO:0000313" key="5">
    <source>
        <dbReference type="Proteomes" id="UP000298663"/>
    </source>
</evidence>
<feature type="region of interest" description="Disordered" evidence="1">
    <location>
        <begin position="189"/>
        <end position="208"/>
    </location>
</feature>
<evidence type="ECO:0000256" key="1">
    <source>
        <dbReference type="SAM" id="MobiDB-lite"/>
    </source>
</evidence>
<keyword evidence="3" id="KW-0732">Signal</keyword>
<name>A0A4U5P070_STECR</name>
<evidence type="ECO:0000256" key="2">
    <source>
        <dbReference type="SAM" id="Phobius"/>
    </source>
</evidence>
<feature type="signal peptide" evidence="3">
    <location>
        <begin position="1"/>
        <end position="21"/>
    </location>
</feature>
<reference evidence="4 5" key="2">
    <citation type="journal article" date="2019" name="G3 (Bethesda)">
        <title>Hybrid Assembly of the Genome of the Entomopathogenic Nematode Steinernema carpocapsae Identifies the X-Chromosome.</title>
        <authorList>
            <person name="Serra L."/>
            <person name="Macchietto M."/>
            <person name="Macias-Munoz A."/>
            <person name="McGill C.J."/>
            <person name="Rodriguez I.M."/>
            <person name="Rodriguez B."/>
            <person name="Murad R."/>
            <person name="Mortazavi A."/>
        </authorList>
    </citation>
    <scope>NUCLEOTIDE SEQUENCE [LARGE SCALE GENOMIC DNA]</scope>
    <source>
        <strain evidence="4 5">ALL</strain>
    </source>
</reference>
<keyword evidence="2" id="KW-0812">Transmembrane</keyword>
<dbReference type="AlphaFoldDB" id="A0A4U5P070"/>
<protein>
    <submittedName>
        <fullName evidence="4">Uncharacterized protein</fullName>
    </submittedName>
</protein>